<protein>
    <submittedName>
        <fullName evidence="3">Uncharacterized protein</fullName>
    </submittedName>
</protein>
<dbReference type="Proteomes" id="UP000199394">
    <property type="component" value="Unassembled WGS sequence"/>
</dbReference>
<reference evidence="3 4" key="1">
    <citation type="submission" date="2016-10" db="EMBL/GenBank/DDBJ databases">
        <authorList>
            <person name="de Groot N.N."/>
        </authorList>
    </citation>
    <scope>NUCLEOTIDE SEQUENCE [LARGE SCALE GENOMIC DNA]</scope>
    <source>
        <strain evidence="3 4">SR12</strain>
    </source>
</reference>
<keyword evidence="2" id="KW-0812">Transmembrane</keyword>
<accession>A0A1H4CRV5</accession>
<evidence type="ECO:0000313" key="3">
    <source>
        <dbReference type="EMBL" id="SEA63120.1"/>
    </source>
</evidence>
<evidence type="ECO:0000256" key="1">
    <source>
        <dbReference type="SAM" id="MobiDB-lite"/>
    </source>
</evidence>
<keyword evidence="2" id="KW-0472">Membrane</keyword>
<dbReference type="STRING" id="81409.SAMN04515656_11731"/>
<organism evidence="3 4">
    <name type="scientific">Eubacterium aggregans</name>
    <dbReference type="NCBI Taxonomy" id="81409"/>
    <lineage>
        <taxon>Bacteria</taxon>
        <taxon>Bacillati</taxon>
        <taxon>Bacillota</taxon>
        <taxon>Clostridia</taxon>
        <taxon>Eubacteriales</taxon>
        <taxon>Eubacteriaceae</taxon>
        <taxon>Eubacterium</taxon>
    </lineage>
</organism>
<dbReference type="OrthoDB" id="8317736at2"/>
<dbReference type="EMBL" id="FNRK01000017">
    <property type="protein sequence ID" value="SEA63120.1"/>
    <property type="molecule type" value="Genomic_DNA"/>
</dbReference>
<gene>
    <name evidence="3" type="ORF">SAMN04515656_11731</name>
</gene>
<name>A0A1H4CRV5_9FIRM</name>
<evidence type="ECO:0000256" key="2">
    <source>
        <dbReference type="SAM" id="Phobius"/>
    </source>
</evidence>
<keyword evidence="4" id="KW-1185">Reference proteome</keyword>
<feature type="transmembrane region" description="Helical" evidence="2">
    <location>
        <begin position="764"/>
        <end position="782"/>
    </location>
</feature>
<dbReference type="AlphaFoldDB" id="A0A1H4CRV5"/>
<proteinExistence type="predicted"/>
<feature type="region of interest" description="Disordered" evidence="1">
    <location>
        <begin position="724"/>
        <end position="750"/>
    </location>
</feature>
<evidence type="ECO:0000313" key="4">
    <source>
        <dbReference type="Proteomes" id="UP000199394"/>
    </source>
</evidence>
<keyword evidence="2" id="KW-1133">Transmembrane helix</keyword>
<sequence>MTSGGLTELGNCKALLTSDYVENLPGPLLYTNTTTRDGHQNLFNANAITYNDLDKSVITQGYIANSLRVSAGYHFGGEAAETPWYSAPLLIILENGGDGPVKDNTFVPRGIEDFPGTDPVLGLSFGHTLTVDLSQMTQTDFQGKTLHLEGKVVLDGGEVPRSFTGLSLEMGTGAEVTLKNVDITGRDNTPVLKATGGTSTLSITGRVTLTGGGGTQDRPGILVNGNDTLTIQSGTADGSPGQLTVKAAGGAPGIDNGYSNLKITGVTLSAAGSGDYAGIQPGHHLEMEDSAVTAQAGSAKAADIGDNYFTKERSRQANHQISNCTLTLGYNQISGNIQMMPDCQYTKGVPYYITFTHGNVSEDWDDGSEYVSPLTLTITGSGGERSLEADCSIASVTDPEVMVLEDGDLSAVNLGSLETLEIETFTDGYGPYPQTLRVAMGSPYGAGEELCRFDCYRELSASEVEDNTFHIDDRVSRLSLRGFTPQVLSQMRVALTGGGTGARLGGDIPWMGLSECYQNERGDYYLNLGNDLEAAEILWLRRQDGDKSNAAKLTFYYVIPLKKSIGDVPQTEGSRQMVQWLPLKGVNYPIFLKAEPVNSFGVTLALQNQRVLADDLLLEVEGTEGTQRIALKKFLPEGTWLSATPTQFNVLFDQGMGNLKRARLIQGDGTAKNVSLSIAQWDFYVNQTGHSSDYPTTFSLGPCVMHPDEWYTFKAFNLGGVEEKPKPEVPATPGGSNPLDTGSKLEAQNPGTGWMPAPKGTAEIYGAVLAVLGTVVLFGWWFSKKKSCRR</sequence>